<comment type="caution">
    <text evidence="1">The sequence shown here is derived from an EMBL/GenBank/DDBJ whole genome shotgun (WGS) entry which is preliminary data.</text>
</comment>
<proteinExistence type="predicted"/>
<evidence type="ECO:0000313" key="1">
    <source>
        <dbReference type="EMBL" id="TGX98815.1"/>
    </source>
</evidence>
<keyword evidence="2" id="KW-1185">Reference proteome</keyword>
<reference evidence="1" key="1">
    <citation type="submission" date="2019-04" db="EMBL/GenBank/DDBJ databases">
        <title>Microbes associate with the intestines of laboratory mice.</title>
        <authorList>
            <person name="Navarre W."/>
            <person name="Wong E."/>
            <person name="Huang K."/>
            <person name="Tropini C."/>
            <person name="Ng K."/>
            <person name="Yu B."/>
        </authorList>
    </citation>
    <scope>NUCLEOTIDE SEQUENCE</scope>
    <source>
        <strain evidence="1">NM72_1-8</strain>
    </source>
</reference>
<sequence length="68" mass="7997">MFEDTINNVRQVNEEFSDQVRDSFGSAIVADIFEPLEKEEQKLHYEYEMAEAKMTEIKVITAELRLIN</sequence>
<protein>
    <submittedName>
        <fullName evidence="1">Uncharacterized protein</fullName>
    </submittedName>
</protein>
<accession>A0AC61QZJ7</accession>
<dbReference type="EMBL" id="SRZB01000013">
    <property type="protein sequence ID" value="TGX98815.1"/>
    <property type="molecule type" value="Genomic_DNA"/>
</dbReference>
<gene>
    <name evidence="1" type="ORF">E5357_07575</name>
</gene>
<organism evidence="1 2">
    <name type="scientific">Hominisplanchenecus murintestinalis</name>
    <dbReference type="NCBI Taxonomy" id="2941517"/>
    <lineage>
        <taxon>Bacteria</taxon>
        <taxon>Bacillati</taxon>
        <taxon>Bacillota</taxon>
        <taxon>Clostridia</taxon>
        <taxon>Lachnospirales</taxon>
        <taxon>Lachnospiraceae</taxon>
        <taxon>Hominisplanchenecus</taxon>
    </lineage>
</organism>
<evidence type="ECO:0000313" key="2">
    <source>
        <dbReference type="Proteomes" id="UP000307720"/>
    </source>
</evidence>
<name>A0AC61QZJ7_9FIRM</name>
<dbReference type="Proteomes" id="UP000307720">
    <property type="component" value="Unassembled WGS sequence"/>
</dbReference>